<proteinExistence type="predicted"/>
<dbReference type="Gene3D" id="2.60.40.10">
    <property type="entry name" value="Immunoglobulins"/>
    <property type="match status" value="1"/>
</dbReference>
<dbReference type="InterPro" id="IPR048527">
    <property type="entry name" value="Sde182_C"/>
</dbReference>
<dbReference type="InterPro" id="IPR011483">
    <property type="entry name" value="Sde182_NH-like"/>
</dbReference>
<evidence type="ECO:0000259" key="1">
    <source>
        <dbReference type="Pfam" id="PF07632"/>
    </source>
</evidence>
<dbReference type="Gene3D" id="3.90.245.10">
    <property type="entry name" value="Ribonucleoside hydrolase-like"/>
    <property type="match status" value="1"/>
</dbReference>
<keyword evidence="4" id="KW-1185">Reference proteome</keyword>
<accession>A0A2J6RDB7</accession>
<feature type="domain" description="Cellulose-binding Sde182 C-terminal" evidence="2">
    <location>
        <begin position="374"/>
        <end position="482"/>
    </location>
</feature>
<dbReference type="OrthoDB" id="3592035at2759"/>
<evidence type="ECO:0000259" key="2">
    <source>
        <dbReference type="Pfam" id="PF21027"/>
    </source>
</evidence>
<evidence type="ECO:0000313" key="3">
    <source>
        <dbReference type="EMBL" id="PMD36495.1"/>
    </source>
</evidence>
<dbReference type="InterPro" id="IPR013783">
    <property type="entry name" value="Ig-like_fold"/>
</dbReference>
<organism evidence="3 4">
    <name type="scientific">Hyaloscypha variabilis (strain UAMH 11265 / GT02V1 / F)</name>
    <name type="common">Meliniomyces variabilis</name>
    <dbReference type="NCBI Taxonomy" id="1149755"/>
    <lineage>
        <taxon>Eukaryota</taxon>
        <taxon>Fungi</taxon>
        <taxon>Dikarya</taxon>
        <taxon>Ascomycota</taxon>
        <taxon>Pezizomycotina</taxon>
        <taxon>Leotiomycetes</taxon>
        <taxon>Helotiales</taxon>
        <taxon>Hyaloscyphaceae</taxon>
        <taxon>Hyaloscypha</taxon>
        <taxon>Hyaloscypha variabilis</taxon>
    </lineage>
</organism>
<reference evidence="3 4" key="1">
    <citation type="submission" date="2016-04" db="EMBL/GenBank/DDBJ databases">
        <title>A degradative enzymes factory behind the ericoid mycorrhizal symbiosis.</title>
        <authorList>
            <consortium name="DOE Joint Genome Institute"/>
            <person name="Martino E."/>
            <person name="Morin E."/>
            <person name="Grelet G."/>
            <person name="Kuo A."/>
            <person name="Kohler A."/>
            <person name="Daghino S."/>
            <person name="Barry K."/>
            <person name="Choi C."/>
            <person name="Cichocki N."/>
            <person name="Clum A."/>
            <person name="Copeland A."/>
            <person name="Hainaut M."/>
            <person name="Haridas S."/>
            <person name="Labutti K."/>
            <person name="Lindquist E."/>
            <person name="Lipzen A."/>
            <person name="Khouja H.-R."/>
            <person name="Murat C."/>
            <person name="Ohm R."/>
            <person name="Olson A."/>
            <person name="Spatafora J."/>
            <person name="Veneault-Fourrey C."/>
            <person name="Henrissat B."/>
            <person name="Grigoriev I."/>
            <person name="Martin F."/>
            <person name="Perotto S."/>
        </authorList>
    </citation>
    <scope>NUCLEOTIDE SEQUENCE [LARGE SCALE GENOMIC DNA]</scope>
    <source>
        <strain evidence="3 4">F</strain>
    </source>
</reference>
<gene>
    <name evidence="3" type="ORF">L207DRAFT_464392</name>
</gene>
<dbReference type="InterPro" id="IPR036452">
    <property type="entry name" value="Ribo_hydro-like"/>
</dbReference>
<dbReference type="Proteomes" id="UP000235786">
    <property type="component" value="Unassembled WGS sequence"/>
</dbReference>
<dbReference type="Pfam" id="PF21027">
    <property type="entry name" value="Sde0182_C"/>
    <property type="match status" value="1"/>
</dbReference>
<dbReference type="STRING" id="1149755.A0A2J6RDB7"/>
<protein>
    <submittedName>
        <fullName evidence="3">DUF1593-domain-containing protein</fullName>
    </submittedName>
</protein>
<feature type="domain" description="Cellulose-binding Sde182 nucleoside hydrolase-like" evidence="1">
    <location>
        <begin position="18"/>
        <end position="286"/>
    </location>
</feature>
<dbReference type="Pfam" id="PF07632">
    <property type="entry name" value="Sde182_NH-like"/>
    <property type="match status" value="1"/>
</dbReference>
<dbReference type="AlphaFoldDB" id="A0A2J6RDB7"/>
<dbReference type="GO" id="GO:0016799">
    <property type="term" value="F:hydrolase activity, hydrolyzing N-glycosyl compounds"/>
    <property type="evidence" value="ECO:0007669"/>
    <property type="project" value="InterPro"/>
</dbReference>
<name>A0A2J6RDB7_HYAVF</name>
<sequence length="498" mass="55539">MATKFFQDIPAFKSKPHVAVLTDICNEPDDAESLTRFLLYANEVQIDALIATTSFWQQNSTHIEQIHQIIDAYASVEAALNTHVPTSRRYPSAESLRAVSRSGLGGYGLKSAEGPTSEGTELLIQAIDAIQESDHIWVLLWGGANVLAQALLNVKKSRSEDEVAKFAAKLRVYAISDQDDSGPWIRIHFPTMFYIASTHGWNAYGLAAWTGISGESYYNFNPGGPDTSIVTKEWIKKYIQIGPYGKAAYPDPVFIPEGDTPTFLSLVQNGLTDPCRPDWGGWGGRYDLTDRTGTGGNKHYSDVADYVVGIDGRMHSGSQATIWRWRAAYQGDFAARMQWTLGKPFPETNHAPVVILNGDSSLEAMHISADFGSTVQLDASASWDPDEKDTLQFRWLHYREPSATQWTTSYQVPQLEFRDESESGRKLEKVSVKIPSEEEGMTFPLHPDQVRKWGPSTYHLILEVIDDAEFPMRMYKRVLVHVGGGSAWEKAENDLGYS</sequence>
<evidence type="ECO:0000313" key="4">
    <source>
        <dbReference type="Proteomes" id="UP000235786"/>
    </source>
</evidence>
<dbReference type="EMBL" id="KZ613950">
    <property type="protein sequence ID" value="PMD36495.1"/>
    <property type="molecule type" value="Genomic_DNA"/>
</dbReference>